<dbReference type="AlphaFoldDB" id="A0AAC8YDA0"/>
<dbReference type="EMBL" id="CP015970">
    <property type="protein sequence ID" value="AOZ46140.1"/>
    <property type="molecule type" value="Genomic_DNA"/>
</dbReference>
<dbReference type="EMBL" id="CP014352">
    <property type="protein sequence ID" value="AMS04651.1"/>
    <property type="molecule type" value="Genomic_DNA"/>
</dbReference>
<keyword evidence="4" id="KW-1185">Reference proteome</keyword>
<evidence type="ECO:0000313" key="3">
    <source>
        <dbReference type="Proteomes" id="UP000075221"/>
    </source>
</evidence>
<sequence>MTDIPTPEPIRLSMASQLTLVTDTGRIDGRIRQIWIGNVNVTEAVPCDEPQLTMLAGRLIANIPLTIAGPIQLATEETLA</sequence>
<organism evidence="1 3">
    <name type="scientific">Acidipropionibacterium acidipropionici</name>
    <dbReference type="NCBI Taxonomy" id="1748"/>
    <lineage>
        <taxon>Bacteria</taxon>
        <taxon>Bacillati</taxon>
        <taxon>Actinomycetota</taxon>
        <taxon>Actinomycetes</taxon>
        <taxon>Propionibacteriales</taxon>
        <taxon>Propionibacteriaceae</taxon>
        <taxon>Acidipropionibacterium</taxon>
    </lineage>
</organism>
<reference evidence="1 3" key="2">
    <citation type="submission" date="2016-02" db="EMBL/GenBank/DDBJ databases">
        <title>Complete Genome Sequence of Propionibacterium acidipropionici ATCC 55737.</title>
        <authorList>
            <person name="Luna Flores C.H."/>
            <person name="Nielsen L.K."/>
            <person name="Marcellin E."/>
        </authorList>
    </citation>
    <scope>NUCLEOTIDE SEQUENCE [LARGE SCALE GENOMIC DNA]</scope>
    <source>
        <strain evidence="1 3">ATCC 55737</strain>
    </source>
</reference>
<proteinExistence type="predicted"/>
<dbReference type="Proteomes" id="UP000075221">
    <property type="component" value="Chromosome"/>
</dbReference>
<accession>A0AAC8YDA0</accession>
<name>A0AAC8YDA0_9ACTN</name>
<evidence type="ECO:0000313" key="4">
    <source>
        <dbReference type="Proteomes" id="UP000178666"/>
    </source>
</evidence>
<protein>
    <submittedName>
        <fullName evidence="1">Uncharacterized protein</fullName>
    </submittedName>
</protein>
<dbReference type="RefSeq" id="WP_062819067.1">
    <property type="nucleotide sequence ID" value="NZ_CP014352.1"/>
</dbReference>
<evidence type="ECO:0000313" key="2">
    <source>
        <dbReference type="EMBL" id="AOZ46140.1"/>
    </source>
</evidence>
<dbReference type="Proteomes" id="UP000178666">
    <property type="component" value="Chromosome"/>
</dbReference>
<gene>
    <name evidence="2" type="ORF">A8L58_04760</name>
    <name evidence="1" type="ORF">AXH35_03295</name>
</gene>
<reference evidence="2 4" key="1">
    <citation type="journal article" date="2016" name="Plant Dis.">
        <title>Improved production of propionic acid using genome shuffling.</title>
        <authorList>
            <person name="Luna-Flores C.H."/>
            <person name="Palfreyman R.W."/>
            <person name="Kromer J.O."/>
            <person name="Nielsen L.K."/>
            <person name="Marcellin E."/>
        </authorList>
    </citation>
    <scope>NUCLEOTIDE SEQUENCE [LARGE SCALE GENOMIC DNA]</scope>
    <source>
        <strain evidence="2 4">F3E8</strain>
    </source>
</reference>
<evidence type="ECO:0000313" key="1">
    <source>
        <dbReference type="EMBL" id="AMS04651.1"/>
    </source>
</evidence>